<organism evidence="1 2">
    <name type="scientific">Paenibacillus montanisoli</name>
    <dbReference type="NCBI Taxonomy" id="2081970"/>
    <lineage>
        <taxon>Bacteria</taxon>
        <taxon>Bacillati</taxon>
        <taxon>Bacillota</taxon>
        <taxon>Bacilli</taxon>
        <taxon>Bacillales</taxon>
        <taxon>Paenibacillaceae</taxon>
        <taxon>Paenibacillus</taxon>
    </lineage>
</organism>
<evidence type="ECO:0000313" key="1">
    <source>
        <dbReference type="EMBL" id="RAP74611.1"/>
    </source>
</evidence>
<dbReference type="AlphaFoldDB" id="A0A328TZL4"/>
<dbReference type="EMBL" id="QLUW01000004">
    <property type="protein sequence ID" value="RAP74611.1"/>
    <property type="molecule type" value="Genomic_DNA"/>
</dbReference>
<accession>A0A328TZL4</accession>
<keyword evidence="2" id="KW-1185">Reference proteome</keyword>
<gene>
    <name evidence="1" type="ORF">DL346_21365</name>
</gene>
<reference evidence="1 2" key="1">
    <citation type="submission" date="2018-06" db="EMBL/GenBank/DDBJ databases">
        <title>Paenibacillus montanisoli sp. nov., isolated from mountain area soil.</title>
        <authorList>
            <person name="Wu M."/>
        </authorList>
    </citation>
    <scope>NUCLEOTIDE SEQUENCE [LARGE SCALE GENOMIC DNA]</scope>
    <source>
        <strain evidence="1 2">RA17</strain>
    </source>
</reference>
<dbReference type="Proteomes" id="UP000249260">
    <property type="component" value="Unassembled WGS sequence"/>
</dbReference>
<sequence>MSLLVVDGCIGSSYFNARTGLIVGGDAAVPKLAQELILEANLGSGCADSRDVRFLRLTVIDVR</sequence>
<comment type="caution">
    <text evidence="1">The sequence shown here is derived from an EMBL/GenBank/DDBJ whole genome shotgun (WGS) entry which is preliminary data.</text>
</comment>
<protein>
    <submittedName>
        <fullName evidence="1">Uncharacterized protein</fullName>
    </submittedName>
</protein>
<proteinExistence type="predicted"/>
<evidence type="ECO:0000313" key="2">
    <source>
        <dbReference type="Proteomes" id="UP000249260"/>
    </source>
</evidence>
<name>A0A328TZL4_9BACL</name>